<dbReference type="PANTHER" id="PTHR43441">
    <property type="entry name" value="RIBOSOMAL-PROTEIN-SERINE ACETYLTRANSFERASE"/>
    <property type="match status" value="1"/>
</dbReference>
<feature type="domain" description="N-acetyltransferase" evidence="2">
    <location>
        <begin position="62"/>
        <end position="206"/>
    </location>
</feature>
<dbReference type="Proteomes" id="UP000774617">
    <property type="component" value="Unassembled WGS sequence"/>
</dbReference>
<evidence type="ECO:0000259" key="2">
    <source>
        <dbReference type="PROSITE" id="PS51186"/>
    </source>
</evidence>
<evidence type="ECO:0000256" key="1">
    <source>
        <dbReference type="SAM" id="MobiDB-lite"/>
    </source>
</evidence>
<proteinExistence type="predicted"/>
<comment type="caution">
    <text evidence="3">The sequence shown here is derived from an EMBL/GenBank/DDBJ whole genome shotgun (WGS) entry which is preliminary data.</text>
</comment>
<dbReference type="EMBL" id="JAGTJR010000011">
    <property type="protein sequence ID" value="KAH7052148.1"/>
    <property type="molecule type" value="Genomic_DNA"/>
</dbReference>
<dbReference type="InterPro" id="IPR016181">
    <property type="entry name" value="Acyl_CoA_acyltransferase"/>
</dbReference>
<evidence type="ECO:0000313" key="4">
    <source>
        <dbReference type="Proteomes" id="UP000774617"/>
    </source>
</evidence>
<dbReference type="Pfam" id="PF13302">
    <property type="entry name" value="Acetyltransf_3"/>
    <property type="match status" value="1"/>
</dbReference>
<reference evidence="3 4" key="1">
    <citation type="journal article" date="2021" name="Nat. Commun.">
        <title>Genetic determinants of endophytism in the Arabidopsis root mycobiome.</title>
        <authorList>
            <person name="Mesny F."/>
            <person name="Miyauchi S."/>
            <person name="Thiergart T."/>
            <person name="Pickel B."/>
            <person name="Atanasova L."/>
            <person name="Karlsson M."/>
            <person name="Huettel B."/>
            <person name="Barry K.W."/>
            <person name="Haridas S."/>
            <person name="Chen C."/>
            <person name="Bauer D."/>
            <person name="Andreopoulos W."/>
            <person name="Pangilinan J."/>
            <person name="LaButti K."/>
            <person name="Riley R."/>
            <person name="Lipzen A."/>
            <person name="Clum A."/>
            <person name="Drula E."/>
            <person name="Henrissat B."/>
            <person name="Kohler A."/>
            <person name="Grigoriev I.V."/>
            <person name="Martin F.M."/>
            <person name="Hacquard S."/>
        </authorList>
    </citation>
    <scope>NUCLEOTIDE SEQUENCE [LARGE SCALE GENOMIC DNA]</scope>
    <source>
        <strain evidence="3 4">MPI-SDFR-AT-0080</strain>
    </source>
</reference>
<dbReference type="PROSITE" id="PS51186">
    <property type="entry name" value="GNAT"/>
    <property type="match status" value="1"/>
</dbReference>
<dbReference type="PANTHER" id="PTHR43441:SF2">
    <property type="entry name" value="FAMILY ACETYLTRANSFERASE, PUTATIVE (AFU_ORTHOLOGUE AFUA_7G00850)-RELATED"/>
    <property type="match status" value="1"/>
</dbReference>
<evidence type="ECO:0000313" key="3">
    <source>
        <dbReference type="EMBL" id="KAH7052148.1"/>
    </source>
</evidence>
<protein>
    <submittedName>
        <fullName evidence="3">Acyl-CoA N-acyltransferase</fullName>
    </submittedName>
</protein>
<accession>A0ABQ8GD64</accession>
<sequence>MTDSTMAARPLGQIVPSTEPAQPEHQTFHGRYVTLRPLKASDADTLFPLLSGDANAWLYDYMPYGPFSADDKQAFQSFVAEQSASTDPLFFAVVVKPFPSSASSSGDAEGQEGKALGWCSLLRITPAHRVVEVGHLLFSSLLQRTPAATEAIYLLARYVFEVLQYRRLEWKCNDLNAPSKRAAARLGFRFEGIFRKHLVVKGRNRDTAWFSIVDEEWSGGVGKALERWLGEDNFGEKGEQKKRLEDLRAELLAG</sequence>
<dbReference type="InterPro" id="IPR051908">
    <property type="entry name" value="Ribosomal_N-acetyltransferase"/>
</dbReference>
<keyword evidence="4" id="KW-1185">Reference proteome</keyword>
<dbReference type="SUPFAM" id="SSF55729">
    <property type="entry name" value="Acyl-CoA N-acyltransferases (Nat)"/>
    <property type="match status" value="1"/>
</dbReference>
<name>A0ABQ8GD64_9PEZI</name>
<dbReference type="InterPro" id="IPR000182">
    <property type="entry name" value="GNAT_dom"/>
</dbReference>
<dbReference type="Gene3D" id="3.40.630.30">
    <property type="match status" value="1"/>
</dbReference>
<feature type="region of interest" description="Disordered" evidence="1">
    <location>
        <begin position="1"/>
        <end position="26"/>
    </location>
</feature>
<gene>
    <name evidence="3" type="ORF">B0J12DRAFT_660679</name>
</gene>
<organism evidence="3 4">
    <name type="scientific">Macrophomina phaseolina</name>
    <dbReference type="NCBI Taxonomy" id="35725"/>
    <lineage>
        <taxon>Eukaryota</taxon>
        <taxon>Fungi</taxon>
        <taxon>Dikarya</taxon>
        <taxon>Ascomycota</taxon>
        <taxon>Pezizomycotina</taxon>
        <taxon>Dothideomycetes</taxon>
        <taxon>Dothideomycetes incertae sedis</taxon>
        <taxon>Botryosphaeriales</taxon>
        <taxon>Botryosphaeriaceae</taxon>
        <taxon>Macrophomina</taxon>
    </lineage>
</organism>